<feature type="region of interest" description="Disordered" evidence="1">
    <location>
        <begin position="424"/>
        <end position="561"/>
    </location>
</feature>
<reference evidence="2 3" key="1">
    <citation type="submission" date="2022-05" db="EMBL/GenBank/DDBJ databases">
        <authorList>
            <consortium name="Genoscope - CEA"/>
            <person name="William W."/>
        </authorList>
    </citation>
    <scope>NUCLEOTIDE SEQUENCE [LARGE SCALE GENOMIC DNA]</scope>
</reference>
<feature type="region of interest" description="Disordered" evidence="1">
    <location>
        <begin position="1483"/>
        <end position="1579"/>
    </location>
</feature>
<feature type="compositionally biased region" description="Basic and acidic residues" evidence="1">
    <location>
        <begin position="867"/>
        <end position="900"/>
    </location>
</feature>
<feature type="region of interest" description="Disordered" evidence="1">
    <location>
        <begin position="823"/>
        <end position="1211"/>
    </location>
</feature>
<feature type="compositionally biased region" description="Basic and acidic residues" evidence="1">
    <location>
        <begin position="923"/>
        <end position="934"/>
    </location>
</feature>
<feature type="compositionally biased region" description="Acidic residues" evidence="1">
    <location>
        <begin position="512"/>
        <end position="525"/>
    </location>
</feature>
<feature type="compositionally biased region" description="Basic and acidic residues" evidence="1">
    <location>
        <begin position="687"/>
        <end position="723"/>
    </location>
</feature>
<feature type="compositionally biased region" description="Basic and acidic residues" evidence="1">
    <location>
        <begin position="730"/>
        <end position="744"/>
    </location>
</feature>
<feature type="compositionally biased region" description="Basic and acidic residues" evidence="1">
    <location>
        <begin position="502"/>
        <end position="511"/>
    </location>
</feature>
<feature type="compositionally biased region" description="Basic and acidic residues" evidence="1">
    <location>
        <begin position="1085"/>
        <end position="1094"/>
    </location>
</feature>
<feature type="compositionally biased region" description="Basic and acidic residues" evidence="1">
    <location>
        <begin position="952"/>
        <end position="963"/>
    </location>
</feature>
<feature type="compositionally biased region" description="Basic and acidic residues" evidence="1">
    <location>
        <begin position="1653"/>
        <end position="1704"/>
    </location>
</feature>
<feature type="compositionally biased region" description="Basic and acidic residues" evidence="1">
    <location>
        <begin position="448"/>
        <end position="483"/>
    </location>
</feature>
<proteinExistence type="predicted"/>
<feature type="compositionally biased region" description="Polar residues" evidence="1">
    <location>
        <begin position="1499"/>
        <end position="1513"/>
    </location>
</feature>
<feature type="compositionally biased region" description="Polar residues" evidence="1">
    <location>
        <begin position="484"/>
        <end position="496"/>
    </location>
</feature>
<feature type="compositionally biased region" description="Polar residues" evidence="1">
    <location>
        <begin position="318"/>
        <end position="333"/>
    </location>
</feature>
<organism evidence="2 3">
    <name type="scientific">Porites evermanni</name>
    <dbReference type="NCBI Taxonomy" id="104178"/>
    <lineage>
        <taxon>Eukaryota</taxon>
        <taxon>Metazoa</taxon>
        <taxon>Cnidaria</taxon>
        <taxon>Anthozoa</taxon>
        <taxon>Hexacorallia</taxon>
        <taxon>Scleractinia</taxon>
        <taxon>Fungiina</taxon>
        <taxon>Poritidae</taxon>
        <taxon>Porites</taxon>
    </lineage>
</organism>
<feature type="compositionally biased region" description="Basic and acidic residues" evidence="1">
    <location>
        <begin position="1150"/>
        <end position="1184"/>
    </location>
</feature>
<feature type="compositionally biased region" description="Polar residues" evidence="1">
    <location>
        <begin position="1253"/>
        <end position="1267"/>
    </location>
</feature>
<feature type="compositionally biased region" description="Basic and acidic residues" evidence="1">
    <location>
        <begin position="629"/>
        <end position="653"/>
    </location>
</feature>
<comment type="caution">
    <text evidence="2">The sequence shown here is derived from an EMBL/GenBank/DDBJ whole genome shotgun (WGS) entry which is preliminary data.</text>
</comment>
<feature type="region of interest" description="Disordered" evidence="1">
    <location>
        <begin position="769"/>
        <end position="793"/>
    </location>
</feature>
<feature type="compositionally biased region" description="Basic and acidic residues" evidence="1">
    <location>
        <begin position="1200"/>
        <end position="1211"/>
    </location>
</feature>
<gene>
    <name evidence="2" type="ORF">PEVE_00028382</name>
</gene>
<feature type="compositionally biased region" description="Basic and acidic residues" evidence="1">
    <location>
        <begin position="306"/>
        <end position="317"/>
    </location>
</feature>
<feature type="compositionally biased region" description="Polar residues" evidence="1">
    <location>
        <begin position="1748"/>
        <end position="1758"/>
    </location>
</feature>
<feature type="compositionally biased region" description="Basic and acidic residues" evidence="1">
    <location>
        <begin position="971"/>
        <end position="984"/>
    </location>
</feature>
<evidence type="ECO:0000256" key="1">
    <source>
        <dbReference type="SAM" id="MobiDB-lite"/>
    </source>
</evidence>
<feature type="region of interest" description="Disordered" evidence="1">
    <location>
        <begin position="266"/>
        <end position="368"/>
    </location>
</feature>
<keyword evidence="3" id="KW-1185">Reference proteome</keyword>
<dbReference type="Proteomes" id="UP001159427">
    <property type="component" value="Unassembled WGS sequence"/>
</dbReference>
<feature type="compositionally biased region" description="Basic and acidic residues" evidence="1">
    <location>
        <begin position="1380"/>
        <end position="1419"/>
    </location>
</feature>
<feature type="compositionally biased region" description="Basic and acidic residues" evidence="1">
    <location>
        <begin position="1126"/>
        <end position="1136"/>
    </location>
</feature>
<feature type="region of interest" description="Disordered" evidence="1">
    <location>
        <begin position="154"/>
        <end position="230"/>
    </location>
</feature>
<feature type="compositionally biased region" description="Basic and acidic residues" evidence="1">
    <location>
        <begin position="1300"/>
        <end position="1321"/>
    </location>
</feature>
<evidence type="ECO:0000313" key="3">
    <source>
        <dbReference type="Proteomes" id="UP001159427"/>
    </source>
</evidence>
<feature type="region of interest" description="Disordered" evidence="1">
    <location>
        <begin position="1740"/>
        <end position="1761"/>
    </location>
</feature>
<feature type="compositionally biased region" description="Basic and acidic residues" evidence="1">
    <location>
        <begin position="1268"/>
        <end position="1284"/>
    </location>
</feature>
<feature type="compositionally biased region" description="Basic and acidic residues" evidence="1">
    <location>
        <begin position="1003"/>
        <end position="1024"/>
    </location>
</feature>
<feature type="region of interest" description="Disordered" evidence="1">
    <location>
        <begin position="1641"/>
        <end position="1728"/>
    </location>
</feature>
<accession>A0ABN8SVQ5</accession>
<feature type="compositionally biased region" description="Acidic residues" evidence="1">
    <location>
        <begin position="1025"/>
        <end position="1034"/>
    </location>
</feature>
<feature type="compositionally biased region" description="Basic and acidic residues" evidence="1">
    <location>
        <begin position="154"/>
        <end position="185"/>
    </location>
</feature>
<feature type="compositionally biased region" description="Basic and acidic residues" evidence="1">
    <location>
        <begin position="1038"/>
        <end position="1070"/>
    </location>
</feature>
<feature type="region of interest" description="Disordered" evidence="1">
    <location>
        <begin position="1"/>
        <end position="32"/>
    </location>
</feature>
<feature type="compositionally biased region" description="Basic and acidic residues" evidence="1">
    <location>
        <begin position="266"/>
        <end position="276"/>
    </location>
</feature>
<feature type="region of interest" description="Disordered" evidence="1">
    <location>
        <begin position="1253"/>
        <end position="1346"/>
    </location>
</feature>
<name>A0ABN8SVQ5_9CNID</name>
<feature type="region of interest" description="Disordered" evidence="1">
    <location>
        <begin position="589"/>
        <end position="755"/>
    </location>
</feature>
<feature type="compositionally biased region" description="Basic and acidic residues" evidence="1">
    <location>
        <begin position="1515"/>
        <end position="1557"/>
    </location>
</feature>
<sequence length="1930" mass="221655">MSSMMSSVCSKFKKIKDKGKKESKKVKFKKRDSKNLEKGAITVIIEQNQNKKPKQRRGRLRFKGRKYKKTDGFYFSYNDGSESSLQETNGFMKSSAAELALSLEKIKLDLQKKNVKFKLQDVGQAKYDRKGQEIYSTRSSTVVQAEFKEEGGVNKKFAEETDANDHWSEERKSKNEERIYTHEELENSPAKEWSFDVSETQSLEAESHGDMIEENKNTDVEGSFERPKKNITPRLDENFSFSREEDSLFLSSKESECILKEQEVVVREEEREDAAKSTESFTGTEDITGEKEETGIDTLNDEDVEEPLRSANKERYNLQRNCSPCRKTQSDLPLNQKLKSVEDPARQPGEQPMDRQKELQEDDAVNGEKLVEQEVGDKTESVITITEKDTFEKTGQAAMLESLHNFKVALEDFKVNQWRRKTFSDKFEKPTSWQADVDEPCKGGKVPMQDDSRGKQVQKKAPEGHEERAAHLSKMQDHNHNDDSSIGGQSVLQATGENEVPSLDKSKREDSNLEESVQEQEELQEDYAVNDGSSLEEQVVSEKAESSETITEEDASVRVNNREITNFDELGTSTCKNKDMEEPIISKYKEGEIVKQGDSQEEKVQERAPVSHEEKVVQPNKMLYHGRHDRNDDPKNKEQTVLKETGESERSKPEASITEEPLKYSPDSKAGLLEYPERHQGTAQENDQGRQDKEETPLGAKEKEERKGDGSERKEHFTCRNDFQESSLEQPEKEQVRDRKKLREGNTVNGEIVLEQAVSETTESLETIMEKDTSVSLNNQGETISDNDDDSKEEVREKAIVGQEEKVVEEIQDKDRQDQCDVLTKKDLSPLLDTDENKEHKLKASKIEAPLKSSPDQEETLLACTERPQEDVAKEDHYQVKSEKEKGPLSHEQKNGHLDEMQDLLDETEQNKGPKPEVSMIEEPLKYSPDHEESSLEYSEGQQEEVAAEGDSQEKQIKEKGPLSHEQTNGHLDEMQDRDRHDQKVVPTNKEPLLLQETGQNEQPKREVSKIEEPLKSSPDHEEYTEGQQEEVATEGDSQEKQVEEKGPLSHEEKNGNLDEMQYRDRHDQPVHPTIKESSVFEENGENKERKPEVSEIEETLKSSPNYDENSFEHTERQEGVVASQDDSRGKREQEKAPMSFEVKCINQEKIQDYDRHDQHDDRRNKNSELQKTGETKELKREGSDLDDPVISNCDNEEMSLEHTERQQVQEKKELLQNEAVEVESLVEQPVSDQTESIQTIIEDDAVVTVNNQEITNSNELRISNGKQTDKREPPVLPKNKKDVVATQDDSQQVQGEAPVSHEEEVLHLRTIQDYDGHAMHGDPSNNAQSKSVLPETGESKQTTLEQYKIEERLKINPDYKESSLEYLERQEEAATQNDFEEKKVEEKVPLTYEERSLHPGEMQDHDRHIKPDNSKNKDQSVLQETSENEKPKLHASKIAEPLKSFSNNEDRTLECLERQQKEVATQDDSPVKQVQEKALVGHKEQVMHPDKMQDLDRQFQQNDFTSKNQSVLQGKEERKREGLERKEPLESSCNFEERLLENLEREQVKNEKKMQEDNAVNGGSVVEQADSDKTESLETINEEDAFVSLNNLVNASSDDDDFQEQQEREISLVGHEEKVLEELLDKDLIQQHQYGDLTDKDLIVQPETSENQEPKLKATKIEEFDSQDKQVKEKGPSMHEQKIVHLDEVQDLDQHDQQDDPTQKEPPVLQEIGENEEARLEDSELEELKIKETLRSSCDYEEKSLENPDSNQVQQQKELQKDDIVGENVVEQEVIDKTESIETMIKDICFSASSRVTADSDEFDKTSSKQTNTTDPILSKCKENEVPLQGDCQDRPVQKEAPVRHEANVEVHDGFYLQDDPADNNQPVVQMTNNNTKLKLKEPIKPSFDNEEWPEQREAPLVKKRIILKLEALLKERDVLFRFVSQVRN</sequence>
<dbReference type="EMBL" id="CALNXI010003935">
    <property type="protein sequence ID" value="CAH3194684.1"/>
    <property type="molecule type" value="Genomic_DNA"/>
</dbReference>
<feature type="compositionally biased region" description="Basic and acidic residues" evidence="1">
    <location>
        <begin position="589"/>
        <end position="616"/>
    </location>
</feature>
<feature type="compositionally biased region" description="Polar residues" evidence="1">
    <location>
        <begin position="774"/>
        <end position="784"/>
    </location>
</feature>
<evidence type="ECO:0000313" key="2">
    <source>
        <dbReference type="EMBL" id="CAH3194684.1"/>
    </source>
</evidence>
<feature type="compositionally biased region" description="Basic and acidic residues" evidence="1">
    <location>
        <begin position="1483"/>
        <end position="1498"/>
    </location>
</feature>
<protein>
    <submittedName>
        <fullName evidence="2">Uncharacterized protein</fullName>
    </submittedName>
</protein>
<feature type="compositionally biased region" description="Basic and acidic residues" evidence="1">
    <location>
        <begin position="1717"/>
        <end position="1728"/>
    </location>
</feature>
<feature type="compositionally biased region" description="Basic and acidic residues" evidence="1">
    <location>
        <begin position="205"/>
        <end position="230"/>
    </location>
</feature>
<feature type="compositionally biased region" description="Basic residues" evidence="1">
    <location>
        <begin position="11"/>
        <end position="32"/>
    </location>
</feature>
<feature type="region of interest" description="Disordered" evidence="1">
    <location>
        <begin position="1367"/>
        <end position="1448"/>
    </location>
</feature>